<dbReference type="InterPro" id="IPR028994">
    <property type="entry name" value="Integrin_alpha_N"/>
</dbReference>
<dbReference type="AlphaFoldDB" id="X0XAP8"/>
<keyword evidence="3" id="KW-0378">Hydrolase</keyword>
<dbReference type="EMBL" id="BARS01031781">
    <property type="protein sequence ID" value="GAG22011.1"/>
    <property type="molecule type" value="Genomic_DNA"/>
</dbReference>
<dbReference type="SUPFAM" id="SSF69318">
    <property type="entry name" value="Integrin alpha N-terminal domain"/>
    <property type="match status" value="1"/>
</dbReference>
<gene>
    <name evidence="5" type="ORF">S01H1_49407</name>
</gene>
<evidence type="ECO:0000256" key="4">
    <source>
        <dbReference type="ARBA" id="ARBA00023180"/>
    </source>
</evidence>
<dbReference type="InterPro" id="IPR013519">
    <property type="entry name" value="Int_alpha_beta-p"/>
</dbReference>
<organism evidence="5">
    <name type="scientific">marine sediment metagenome</name>
    <dbReference type="NCBI Taxonomy" id="412755"/>
    <lineage>
        <taxon>unclassified sequences</taxon>
        <taxon>metagenomes</taxon>
        <taxon>ecological metagenomes</taxon>
    </lineage>
</organism>
<feature type="non-terminal residue" evidence="5">
    <location>
        <position position="262"/>
    </location>
</feature>
<reference evidence="5" key="1">
    <citation type="journal article" date="2014" name="Front. Microbiol.">
        <title>High frequency of phylogenetically diverse reductive dehalogenase-homologous genes in deep subseafloor sedimentary metagenomes.</title>
        <authorList>
            <person name="Kawai M."/>
            <person name="Futagami T."/>
            <person name="Toyoda A."/>
            <person name="Takaki Y."/>
            <person name="Nishi S."/>
            <person name="Hori S."/>
            <person name="Arai W."/>
            <person name="Tsubouchi T."/>
            <person name="Morono Y."/>
            <person name="Uchiyama I."/>
            <person name="Ito T."/>
            <person name="Fujiyama A."/>
            <person name="Inagaki F."/>
            <person name="Takami H."/>
        </authorList>
    </citation>
    <scope>NUCLEOTIDE SEQUENCE</scope>
    <source>
        <strain evidence="5">Expedition CK06-06</strain>
    </source>
</reference>
<evidence type="ECO:0000256" key="2">
    <source>
        <dbReference type="ARBA" id="ARBA00022737"/>
    </source>
</evidence>
<evidence type="ECO:0000256" key="3">
    <source>
        <dbReference type="ARBA" id="ARBA00022801"/>
    </source>
</evidence>
<dbReference type="PROSITE" id="PS51470">
    <property type="entry name" value="FG_GAP"/>
    <property type="match status" value="1"/>
</dbReference>
<keyword evidence="2" id="KW-0677">Repeat</keyword>
<feature type="non-terminal residue" evidence="5">
    <location>
        <position position="1"/>
    </location>
</feature>
<name>X0XAP8_9ZZZZ</name>
<evidence type="ECO:0000313" key="5">
    <source>
        <dbReference type="EMBL" id="GAG22011.1"/>
    </source>
</evidence>
<dbReference type="Pfam" id="PF01839">
    <property type="entry name" value="FG-GAP"/>
    <property type="match status" value="2"/>
</dbReference>
<dbReference type="PANTHER" id="PTHR23221:SF7">
    <property type="entry name" value="PHOSPHATIDYLINOSITOL-GLYCAN-SPECIFIC PHOSPHOLIPASE D"/>
    <property type="match status" value="1"/>
</dbReference>
<dbReference type="Gene3D" id="2.130.10.130">
    <property type="entry name" value="Integrin alpha, N-terminal"/>
    <property type="match status" value="2"/>
</dbReference>
<protein>
    <submittedName>
        <fullName evidence="5">Uncharacterized protein</fullName>
    </submittedName>
</protein>
<sequence length="262" mass="26415">PSILEMANREYDVAIFGAEDLDELGDTVASGDINGDGLDDIIMTAEAADGPDNARPTAAEVHVVFGSKELSGDLDISLGDQDVSILGADEQDTLGFSLASGDVSGDGVDDLIMGARGDNGLMNAQNRVGAVYILFGGPDLPSIIDLAQSASGVAGLYGADAGNLMAHVAIGDLEGDGENELLIGVGSGGGPDNGRSDAGEVYVLDTATVGRLEEPVSISATRVAAVVYGAHQEDRLGTAMAVGDIDGDGRPELLILAADADG</sequence>
<dbReference type="GO" id="GO:0016787">
    <property type="term" value="F:hydrolase activity"/>
    <property type="evidence" value="ECO:0007669"/>
    <property type="project" value="UniProtKB-KW"/>
</dbReference>
<keyword evidence="4" id="KW-0325">Glycoprotein</keyword>
<dbReference type="SMART" id="SM00191">
    <property type="entry name" value="Int_alpha"/>
    <property type="match status" value="2"/>
</dbReference>
<dbReference type="PANTHER" id="PTHR23221">
    <property type="entry name" value="GLYCOSYLPHOSPHATIDYLINOSITOL PHOSPHOLIPASE D"/>
    <property type="match status" value="1"/>
</dbReference>
<evidence type="ECO:0000256" key="1">
    <source>
        <dbReference type="ARBA" id="ARBA00022729"/>
    </source>
</evidence>
<dbReference type="InterPro" id="IPR013517">
    <property type="entry name" value="FG-GAP"/>
</dbReference>
<proteinExistence type="predicted"/>
<accession>X0XAP8</accession>
<comment type="caution">
    <text evidence="5">The sequence shown here is derived from an EMBL/GenBank/DDBJ whole genome shotgun (WGS) entry which is preliminary data.</text>
</comment>
<keyword evidence="1" id="KW-0732">Signal</keyword>